<reference evidence="2 3" key="1">
    <citation type="journal article" date="2013" name="Genome Announc.">
        <title>Complete Genome Sequence of Burkholderia sp. Strain RPE64, Bacterial Symbiont of the Bean Bug Riptortus pedestris.</title>
        <authorList>
            <person name="Shibata T.F."/>
            <person name="Maeda T."/>
            <person name="Nikoh N."/>
            <person name="Yamaguchi K."/>
            <person name="Oshima K."/>
            <person name="Hattori M."/>
            <person name="Nishiyama T."/>
            <person name="Hasebe M."/>
            <person name="Fukatsu T."/>
            <person name="Kikuchi Y."/>
            <person name="Shigenobu S."/>
        </authorList>
    </citation>
    <scope>NUCLEOTIDE SEQUENCE [LARGE SCALE GENOMIC DNA]</scope>
</reference>
<dbReference type="Proteomes" id="UP000013966">
    <property type="component" value="Chromosome 2"/>
</dbReference>
<feature type="compositionally biased region" description="Basic and acidic residues" evidence="1">
    <location>
        <begin position="1"/>
        <end position="10"/>
    </location>
</feature>
<gene>
    <name evidence="2" type="ORF">BRPE64_BCDS05490</name>
</gene>
<feature type="region of interest" description="Disordered" evidence="1">
    <location>
        <begin position="1"/>
        <end position="91"/>
    </location>
</feature>
<evidence type="ECO:0000256" key="1">
    <source>
        <dbReference type="SAM" id="MobiDB-lite"/>
    </source>
</evidence>
<name>R4WVY4_9BURK</name>
<evidence type="ECO:0000313" key="3">
    <source>
        <dbReference type="Proteomes" id="UP000013966"/>
    </source>
</evidence>
<organism evidence="2 3">
    <name type="scientific">Caballeronia insecticola</name>
    <dbReference type="NCBI Taxonomy" id="758793"/>
    <lineage>
        <taxon>Bacteria</taxon>
        <taxon>Pseudomonadati</taxon>
        <taxon>Pseudomonadota</taxon>
        <taxon>Betaproteobacteria</taxon>
        <taxon>Burkholderiales</taxon>
        <taxon>Burkholderiaceae</taxon>
        <taxon>Caballeronia</taxon>
    </lineage>
</organism>
<accession>R4WVY4</accession>
<dbReference type="PATRIC" id="fig|758793.3.peg.3455"/>
<sequence>MTNDERRTTNDEGDAAGTRVAASSWNERHRSIKENTMSTMPRSPDEPLEPDPDKLLDPDAPPNPDDPDMPDGPDSATPMVPADPKNGEPRM</sequence>
<evidence type="ECO:0000313" key="2">
    <source>
        <dbReference type="EMBL" id="BAN25210.1"/>
    </source>
</evidence>
<dbReference type="HOGENOM" id="CLU_2421273_0_0_4"/>
<proteinExistence type="predicted"/>
<reference evidence="2 3" key="2">
    <citation type="journal article" date="2018" name="Int. J. Syst. Evol. Microbiol.">
        <title>Burkholderia insecticola sp. nov., a gut symbiotic bacterium of the bean bug Riptortus pedestris.</title>
        <authorList>
            <person name="Takeshita K."/>
            <person name="Tamaki H."/>
            <person name="Ohbayashi T."/>
            <person name="Meng X.-Y."/>
            <person name="Sone T."/>
            <person name="Mitani Y."/>
            <person name="Peeters C."/>
            <person name="Kikuchi Y."/>
            <person name="Vandamme P."/>
        </authorList>
    </citation>
    <scope>NUCLEOTIDE SEQUENCE [LARGE SCALE GENOMIC DNA]</scope>
    <source>
        <strain evidence="2">RPE64</strain>
    </source>
</reference>
<keyword evidence="3" id="KW-1185">Reference proteome</keyword>
<dbReference type="EMBL" id="AP013059">
    <property type="protein sequence ID" value="BAN25210.1"/>
    <property type="molecule type" value="Genomic_DNA"/>
</dbReference>
<protein>
    <submittedName>
        <fullName evidence="2">Uncharacterized protein</fullName>
    </submittedName>
</protein>
<dbReference type="AlphaFoldDB" id="R4WVY4"/>
<dbReference type="KEGG" id="buo:BRPE64_BCDS05490"/>